<dbReference type="InterPro" id="IPR035625">
    <property type="entry name" value="Tfc3-like_eWH"/>
</dbReference>
<proteinExistence type="predicted"/>
<keyword evidence="11" id="KW-1185">Reference proteome</keyword>
<feature type="domain" description="B-block binding subunit of TFIIIC" evidence="7">
    <location>
        <begin position="179"/>
        <end position="253"/>
    </location>
</feature>
<feature type="compositionally biased region" description="Low complexity" evidence="6">
    <location>
        <begin position="475"/>
        <end position="485"/>
    </location>
</feature>
<feature type="compositionally biased region" description="Basic and acidic residues" evidence="6">
    <location>
        <begin position="493"/>
        <end position="503"/>
    </location>
</feature>
<evidence type="ECO:0000256" key="2">
    <source>
        <dbReference type="ARBA" id="ARBA00022553"/>
    </source>
</evidence>
<name>A0AAY4B7Z4_9TELE</name>
<dbReference type="GeneTree" id="ENSGT00390000008664"/>
<evidence type="ECO:0000256" key="4">
    <source>
        <dbReference type="ARBA" id="ARBA00023163"/>
    </source>
</evidence>
<dbReference type="RefSeq" id="XP_028827798.1">
    <property type="nucleotide sequence ID" value="XM_028971965.1"/>
</dbReference>
<reference evidence="10 11" key="1">
    <citation type="submission" date="2020-06" db="EMBL/GenBank/DDBJ databases">
        <authorList>
            <consortium name="Wellcome Sanger Institute Data Sharing"/>
        </authorList>
    </citation>
    <scope>NUCLEOTIDE SEQUENCE [LARGE SCALE GENOMIC DNA]</scope>
</reference>
<dbReference type="InterPro" id="IPR056428">
    <property type="entry name" value="WH_GTF3C1"/>
</dbReference>
<feature type="compositionally biased region" description="Basic residues" evidence="6">
    <location>
        <begin position="1145"/>
        <end position="1155"/>
    </location>
</feature>
<feature type="region of interest" description="Disordered" evidence="6">
    <location>
        <begin position="1772"/>
        <end position="1869"/>
    </location>
</feature>
<feature type="compositionally biased region" description="Basic residues" evidence="6">
    <location>
        <begin position="1163"/>
        <end position="1172"/>
    </location>
</feature>
<feature type="region of interest" description="Disordered" evidence="6">
    <location>
        <begin position="798"/>
        <end position="826"/>
    </location>
</feature>
<keyword evidence="4" id="KW-0804">Transcription</keyword>
<dbReference type="GO" id="GO:0005634">
    <property type="term" value="C:nucleus"/>
    <property type="evidence" value="ECO:0007669"/>
    <property type="project" value="UniProtKB-SubCell"/>
</dbReference>
<dbReference type="Ensembl" id="ENSDCDT00010017946.1">
    <property type="protein sequence ID" value="ENSDCDP00010016920.1"/>
    <property type="gene ID" value="ENSDCDG00010007753.1"/>
</dbReference>
<sequence length="2020" mass="230289">MDALEVAADEVALEGLDGITASGLWTRLENRVPEFLLSLDGATKEHLWRSLVCNPEMSFYENPRARRPVVLFDRFAEIDPDTGIQEIRRVSVDPAASEDVYPVHIVHDQKDGTQGSCLYFEQRKDVSAEIRRDLDLEPRVTLEDATERWGEKLTIVASQRLRYRTLIGPEGDPDLKLSDPSYCILERLGRARWQGELQRDLHTNIFKTDAGKLHYLRKSLSDNGLITMQTHLIRLPTGGHQCSILLLLRRFHVDRRSKYDILMEMTSNILSSLPNNTGIVLRLRDQLHISDRTFKRVYQYMLASKLIQLVNLPLHDLTPEAGPCKTQKGTDIIVRCIKLLKPYGRKEDDEDDDEDASSRMGGIVSEGRDVERDLMHHAYEIVVRAGTRGISQTDLRGRLNVGKLESRMICRVLERNNMIKGFMEDEGRQRTTKYISKMFVEKSDLNHLLMKEKAKSEKLRVGKESIAMETALTEAASQSHAAAQSVEDQADGAEEHMVQEEKKKGKGKGGGKKGKKAAKVGTGPLMKHSTPLKTKSLPPLDVTGDTTFRGTEPSEKDVEEEPDLTLDISATPASTSTCHAEDEKPVVEEVLDPREKLPLPKGRLKHQTYRLLKRKNLIIEAVRNLKIIESVYTLQKMLIDEERTDGVNTRVCKKSIIRLIHTLSKEGLLRLYRTTVIQDGVQKKVEFVVHPSITPDDPLVKSAIEQVRFRISGSYSVVRMKALEERKLKEKEKRVVSPSHPKNANKIEKKMGVQPLKDFRPTIVPGYGRSLGYQPKMPRLQLVHIFLWYIIHGHPLKQGGPSQTDDSEPQASTSSQEVRNEASAAVDGTPADQMKVYADEISWKRYVPPTPVHTEYTSDWALTSDILIALPLSLFIQIVHISFKVEGLEEYLNDPVKKHYLIRYLPSNMKRQLLYKRKYVFSFSQCLERLCFMGLLQFGPMEKFQEKDQTFVYMRKHATIVDTTLCEPHYKMAYEMRPFERRRYAFNTAHDLDNFWFDLMCVCLNTPLGVVRQRLQTGEEQESEDAPDKEQQGHHRYSRLHYTIKGSVEIIDDMGIPGDGLGAGGLDSDFYAHLKRNWIWNYQINGPQGSFSIETKSIRLRNLLSTHKLSKSVPPGTEKVNPPVLQEEDVRVAIEPSSQIQQNHGGKKQKRKRLKKDVGTNKPPKKKRRATARQRQFLDETDKQALQMMTRKRVTWTKQEDSMIMLCRVASHFLNRKIKKPFVPWQVVRDLLRAEFHASVDKTSLSVGRRSRYIMKNPQTCLNFKICLAEVYQDKHLVAEFQNRQCNYDDQQVCSDEFREFIGVLRQKFSSAAGSCSIDIPDSKEELFQKFRVYVIGDETLVDTQDVLTNQEDIHALVLNNLIQSTLALSNYQMKTCRSFQTFHMYSKYKQPVLFKAFERCQSRGLVNRRRNGKHEPRKDRSLPILPMSYQLSQGYYRRFLWRFPATMCNEVFDFHKELIAAGREDRSSTFHFQVPENKNQKTPVKTGQPGHSSNPSEASEVLEKLEGMVQVPIDASGGACLTGLTLMSLGFLSFDVTIPDQIVVVDSAMTDNEVVRSLTKEVLEDEDEDEDGESRRKFEVRAPQASHTTYLLMRGFYIPGILSTRNNKLNSNDNIVVNSCTLHVKLRDTPSHKLFYTDDVETVVFQSALVPLPSHFSRLFHSEGTEMEALARRCETELGYAATDLQACLAVMAEVEGRKEFGVDRRELCRAFSSLRQPEQGRSRGLENYLQDLLAMEELVEVGGLSARLVSMKHAAPWLLHSVELREHQTHTTRALRTLQALRPPQTGQTDPAPRSSKRPLGLDGQAQDPQCDQEEGPAKKRPATEPLDEEARTAPSPVTAGDDVRDAEKHRLQDQLSSDQETCKPSLDVSKGDFQKFSFVSRPWRTVDGSLNLPVCKGMIEGVLAHIMSQPGLTERHLVQHYIHLLQPTVTLDLVQVLVELGCVKRRFLLSRPQTLLFSEPRCSEVSGYDVGPNACHDATAFYEPTMDAALRLAKVFPHERNWNKWGYTQHPHSTQTL</sequence>
<feature type="region of interest" description="Disordered" evidence="6">
    <location>
        <begin position="1135"/>
        <end position="1174"/>
    </location>
</feature>
<evidence type="ECO:0000259" key="7">
    <source>
        <dbReference type="Pfam" id="PF04182"/>
    </source>
</evidence>
<feature type="domain" description="General transcription factor 3C polypeptide 1 winged-helix" evidence="8">
    <location>
        <begin position="1"/>
        <end position="62"/>
    </location>
</feature>
<gene>
    <name evidence="10" type="primary">GTF3C1</name>
</gene>
<evidence type="ECO:0000256" key="1">
    <source>
        <dbReference type="ARBA" id="ARBA00004123"/>
    </source>
</evidence>
<dbReference type="Pfam" id="PF24101">
    <property type="entry name" value="WHD_GTF3C1"/>
    <property type="match status" value="1"/>
</dbReference>
<dbReference type="GO" id="GO:0000127">
    <property type="term" value="C:transcription factor TFIIIC complex"/>
    <property type="evidence" value="ECO:0007669"/>
    <property type="project" value="InterPro"/>
</dbReference>
<dbReference type="InterPro" id="IPR056467">
    <property type="entry name" value="eWH_GTF3C1"/>
</dbReference>
<organism evidence="10 11">
    <name type="scientific">Denticeps clupeoides</name>
    <name type="common">denticle herring</name>
    <dbReference type="NCBI Taxonomy" id="299321"/>
    <lineage>
        <taxon>Eukaryota</taxon>
        <taxon>Metazoa</taxon>
        <taxon>Chordata</taxon>
        <taxon>Craniata</taxon>
        <taxon>Vertebrata</taxon>
        <taxon>Euteleostomi</taxon>
        <taxon>Actinopterygii</taxon>
        <taxon>Neopterygii</taxon>
        <taxon>Teleostei</taxon>
        <taxon>Clupei</taxon>
        <taxon>Clupeiformes</taxon>
        <taxon>Denticipitoidei</taxon>
        <taxon>Denticipitidae</taxon>
        <taxon>Denticeps</taxon>
    </lineage>
</organism>
<feature type="compositionally biased region" description="Polar residues" evidence="6">
    <location>
        <begin position="800"/>
        <end position="817"/>
    </location>
</feature>
<keyword evidence="2" id="KW-0597">Phosphoprotein</keyword>
<keyword evidence="3" id="KW-0238">DNA-binding</keyword>
<dbReference type="GO" id="GO:0006384">
    <property type="term" value="P:transcription initiation at RNA polymerase III promoter"/>
    <property type="evidence" value="ECO:0007669"/>
    <property type="project" value="InterPro"/>
</dbReference>
<dbReference type="InterPro" id="IPR007309">
    <property type="entry name" value="TFIIIC_Bblock-bd"/>
</dbReference>
<dbReference type="InterPro" id="IPR044210">
    <property type="entry name" value="Tfc3-like"/>
</dbReference>
<feature type="compositionally biased region" description="Polar residues" evidence="6">
    <location>
        <begin position="1477"/>
        <end position="1498"/>
    </location>
</feature>
<feature type="region of interest" description="Disordered" evidence="6">
    <location>
        <begin position="473"/>
        <end position="563"/>
    </location>
</feature>
<dbReference type="Pfam" id="PF04182">
    <property type="entry name" value="B-block_TFIIIC"/>
    <property type="match status" value="1"/>
</dbReference>
<reference evidence="10" key="2">
    <citation type="submission" date="2025-08" db="UniProtKB">
        <authorList>
            <consortium name="Ensembl"/>
        </authorList>
    </citation>
    <scope>IDENTIFICATION</scope>
</reference>
<dbReference type="PANTHER" id="PTHR15180">
    <property type="entry name" value="GENERAL TRANSCRIPTION FACTOR 3C POLYPEPTIDE 1"/>
    <property type="match status" value="1"/>
</dbReference>
<reference evidence="10" key="3">
    <citation type="submission" date="2025-09" db="UniProtKB">
        <authorList>
            <consortium name="Ensembl"/>
        </authorList>
    </citation>
    <scope>IDENTIFICATION</scope>
</reference>
<evidence type="ECO:0000256" key="3">
    <source>
        <dbReference type="ARBA" id="ARBA00023125"/>
    </source>
</evidence>
<dbReference type="GO" id="GO:0042791">
    <property type="term" value="P:5S class rRNA transcription by RNA polymerase III"/>
    <property type="evidence" value="ECO:0007669"/>
    <property type="project" value="TreeGrafter"/>
</dbReference>
<dbReference type="Pfam" id="PF23704">
    <property type="entry name" value="WHD_GTF3C1_N"/>
    <property type="match status" value="1"/>
</dbReference>
<protein>
    <submittedName>
        <fullName evidence="10">Uncharacterized protein</fullName>
    </submittedName>
</protein>
<feature type="domain" description="GTF3C1 extended winged-helix" evidence="9">
    <location>
        <begin position="606"/>
        <end position="713"/>
    </location>
</feature>
<dbReference type="GO" id="GO:0003677">
    <property type="term" value="F:DNA binding"/>
    <property type="evidence" value="ECO:0007669"/>
    <property type="project" value="UniProtKB-KW"/>
</dbReference>
<dbReference type="Proteomes" id="UP000694580">
    <property type="component" value="Chromosome 3"/>
</dbReference>
<evidence type="ECO:0000256" key="6">
    <source>
        <dbReference type="SAM" id="MobiDB-lite"/>
    </source>
</evidence>
<comment type="subcellular location">
    <subcellularLocation>
        <location evidence="1">Nucleus</location>
    </subcellularLocation>
</comment>
<dbReference type="GeneID" id="114785588"/>
<dbReference type="CDD" id="cd16169">
    <property type="entry name" value="Tau138_eWH"/>
    <property type="match status" value="1"/>
</dbReference>
<feature type="region of interest" description="Disordered" evidence="6">
    <location>
        <begin position="1016"/>
        <end position="1036"/>
    </location>
</feature>
<evidence type="ECO:0000313" key="11">
    <source>
        <dbReference type="Proteomes" id="UP000694580"/>
    </source>
</evidence>
<keyword evidence="5" id="KW-0539">Nucleus</keyword>
<dbReference type="PANTHER" id="PTHR15180:SF1">
    <property type="entry name" value="GENERAL TRANSCRIPTION FACTOR 3C POLYPEPTIDE 1"/>
    <property type="match status" value="1"/>
</dbReference>
<feature type="region of interest" description="Disordered" evidence="6">
    <location>
        <begin position="1472"/>
        <end position="1500"/>
    </location>
</feature>
<feature type="compositionally biased region" description="Basic and acidic residues" evidence="6">
    <location>
        <begin position="1844"/>
        <end position="1855"/>
    </location>
</feature>
<evidence type="ECO:0000259" key="9">
    <source>
        <dbReference type="Pfam" id="PF24101"/>
    </source>
</evidence>
<evidence type="ECO:0000256" key="5">
    <source>
        <dbReference type="ARBA" id="ARBA00023242"/>
    </source>
</evidence>
<feature type="compositionally biased region" description="Basic residues" evidence="6">
    <location>
        <begin position="504"/>
        <end position="518"/>
    </location>
</feature>
<evidence type="ECO:0000313" key="10">
    <source>
        <dbReference type="Ensembl" id="ENSDCDP00010016920.1"/>
    </source>
</evidence>
<accession>A0AAY4B7Z4</accession>
<evidence type="ECO:0000259" key="8">
    <source>
        <dbReference type="Pfam" id="PF23704"/>
    </source>
</evidence>